<keyword evidence="2" id="KW-1185">Reference proteome</keyword>
<dbReference type="Proteomes" id="UP001208364">
    <property type="component" value="Unassembled WGS sequence"/>
</dbReference>
<proteinExistence type="predicted"/>
<dbReference type="InterPro" id="IPR006530">
    <property type="entry name" value="YD"/>
</dbReference>
<dbReference type="Pfam" id="PF05593">
    <property type="entry name" value="RHS_repeat"/>
    <property type="match status" value="1"/>
</dbReference>
<dbReference type="EMBL" id="JAOQJR010000003">
    <property type="protein sequence ID" value="MCU6737791.1"/>
    <property type="molecule type" value="Genomic_DNA"/>
</dbReference>
<accession>A0ABT2SSJ4</accession>
<name>A0ABT2SSJ4_9FIRM</name>
<dbReference type="InterPro" id="IPR031325">
    <property type="entry name" value="RHS_repeat"/>
</dbReference>
<dbReference type="Gene3D" id="2.180.10.10">
    <property type="entry name" value="RHS repeat-associated core"/>
    <property type="match status" value="1"/>
</dbReference>
<sequence length="121" mass="14125">MKASTKTIDGKTVITEYSYDLFGNKVESSSDGTNKIYRYNDKNQLTNIKSKDGLTDIYYDKNGNVRDIYYAGGYKEYYQYDEFGQLTTLKTNRDRTYNYEYDGEGDRIHDEKIIIGIVKIL</sequence>
<protein>
    <submittedName>
        <fullName evidence="1">RHS repeat protein</fullName>
    </submittedName>
</protein>
<evidence type="ECO:0000313" key="2">
    <source>
        <dbReference type="Proteomes" id="UP001208364"/>
    </source>
</evidence>
<gene>
    <name evidence="1" type="ORF">OCV55_03745</name>
</gene>
<evidence type="ECO:0000313" key="1">
    <source>
        <dbReference type="EMBL" id="MCU6737791.1"/>
    </source>
</evidence>
<dbReference type="NCBIfam" id="TIGR01643">
    <property type="entry name" value="YD_repeat_2x"/>
    <property type="match status" value="1"/>
</dbReference>
<organism evidence="1 2">
    <name type="scientific">[Clostridium] ammoniilyticum</name>
    <dbReference type="NCBI Taxonomy" id="2981784"/>
    <lineage>
        <taxon>Bacteria</taxon>
        <taxon>Bacillati</taxon>
        <taxon>Bacillota</taxon>
        <taxon>Erysipelotrichia</taxon>
        <taxon>Erysipelotrichales</taxon>
        <taxon>Coprobacillaceae</taxon>
        <taxon>Faecalibacillus</taxon>
    </lineage>
</organism>
<comment type="caution">
    <text evidence="1">The sequence shown here is derived from an EMBL/GenBank/DDBJ whole genome shotgun (WGS) entry which is preliminary data.</text>
</comment>
<dbReference type="RefSeq" id="WP_267309803.1">
    <property type="nucleotide sequence ID" value="NZ_JAOQJR010000003.1"/>
</dbReference>
<reference evidence="1 2" key="1">
    <citation type="journal article" date="2021" name="ISME Commun">
        <title>Automated analysis of genomic sequences facilitates high-throughput and comprehensive description of bacteria.</title>
        <authorList>
            <person name="Hitch T.C.A."/>
        </authorList>
    </citation>
    <scope>NUCLEOTIDE SEQUENCE [LARGE SCALE GENOMIC DNA]</scope>
    <source>
        <strain evidence="1 2">H4_15</strain>
    </source>
</reference>